<evidence type="ECO:0000256" key="1">
    <source>
        <dbReference type="SAM" id="MobiDB-lite"/>
    </source>
</evidence>
<protein>
    <submittedName>
        <fullName evidence="2">Uncharacterized protein</fullName>
    </submittedName>
</protein>
<evidence type="ECO:0000313" key="3">
    <source>
        <dbReference type="Proteomes" id="UP000034164"/>
    </source>
</evidence>
<dbReference type="VEuPathDB" id="FungiDB:EMCG_03913"/>
<accession>A0A0G2IZI7</accession>
<dbReference type="EMBL" id="LCZI01001284">
    <property type="protein sequence ID" value="KKZ61489.1"/>
    <property type="molecule type" value="Genomic_DNA"/>
</dbReference>
<gene>
    <name evidence="2" type="ORF">EMCG_03913</name>
</gene>
<proteinExistence type="predicted"/>
<feature type="compositionally biased region" description="Polar residues" evidence="1">
    <location>
        <begin position="77"/>
        <end position="87"/>
    </location>
</feature>
<evidence type="ECO:0000313" key="2">
    <source>
        <dbReference type="EMBL" id="KKZ61489.1"/>
    </source>
</evidence>
<dbReference type="Proteomes" id="UP000034164">
    <property type="component" value="Unassembled WGS sequence"/>
</dbReference>
<feature type="compositionally biased region" description="Basic residues" evidence="1">
    <location>
        <begin position="63"/>
        <end position="75"/>
    </location>
</feature>
<reference evidence="3" key="1">
    <citation type="journal article" date="2015" name="PLoS Genet.">
        <title>The dynamic genome and transcriptome of the human fungal pathogen Blastomyces and close relative Emmonsia.</title>
        <authorList>
            <person name="Munoz J.F."/>
            <person name="Gauthier G.M."/>
            <person name="Desjardins C.A."/>
            <person name="Gallo J.E."/>
            <person name="Holder J."/>
            <person name="Sullivan T.D."/>
            <person name="Marty A.J."/>
            <person name="Carmen J.C."/>
            <person name="Chen Z."/>
            <person name="Ding L."/>
            <person name="Gujja S."/>
            <person name="Magrini V."/>
            <person name="Misas E."/>
            <person name="Mitreva M."/>
            <person name="Priest M."/>
            <person name="Saif S."/>
            <person name="Whiston E.A."/>
            <person name="Young S."/>
            <person name="Zeng Q."/>
            <person name="Goldman W.E."/>
            <person name="Mardis E.R."/>
            <person name="Taylor J.W."/>
            <person name="McEwen J.G."/>
            <person name="Clay O.K."/>
            <person name="Klein B.S."/>
            <person name="Cuomo C.A."/>
        </authorList>
    </citation>
    <scope>NUCLEOTIDE SEQUENCE [LARGE SCALE GENOMIC DNA]</scope>
    <source>
        <strain evidence="3">UAMH 3008</strain>
    </source>
</reference>
<dbReference type="AlphaFoldDB" id="A0A0G2IZI7"/>
<feature type="region of interest" description="Disordered" evidence="1">
    <location>
        <begin position="24"/>
        <end position="119"/>
    </location>
</feature>
<organism evidence="2 3">
    <name type="scientific">[Emmonsia] crescens</name>
    <dbReference type="NCBI Taxonomy" id="73230"/>
    <lineage>
        <taxon>Eukaryota</taxon>
        <taxon>Fungi</taxon>
        <taxon>Dikarya</taxon>
        <taxon>Ascomycota</taxon>
        <taxon>Pezizomycotina</taxon>
        <taxon>Eurotiomycetes</taxon>
        <taxon>Eurotiomycetidae</taxon>
        <taxon>Onygenales</taxon>
        <taxon>Ajellomycetaceae</taxon>
        <taxon>Emergomyces</taxon>
    </lineage>
</organism>
<sequence length="119" mass="13118">MIRLFVRASTRTPWMTRMRTCRTSHPTMAVPSRLKNSSCGRGIVGSDIAQRRHPSQLPIRNGLMRRRPSRGRPRRTCTASGTGSLGSWNVGRGAANSKAPRRQARSRATGSIFKATTGK</sequence>
<name>A0A0G2IZI7_9EURO</name>
<comment type="caution">
    <text evidence="2">The sequence shown here is derived from an EMBL/GenBank/DDBJ whole genome shotgun (WGS) entry which is preliminary data.</text>
</comment>